<comment type="subunit">
    <text evidence="6 7">Part of the 30S ribosomal subunit. Contacts proteins S3 and S10.</text>
</comment>
<dbReference type="OrthoDB" id="9810484at2"/>
<evidence type="ECO:0000256" key="8">
    <source>
        <dbReference type="SAM" id="MobiDB-lite"/>
    </source>
</evidence>
<dbReference type="GO" id="GO:0005737">
    <property type="term" value="C:cytoplasm"/>
    <property type="evidence" value="ECO:0007669"/>
    <property type="project" value="UniProtKB-ARBA"/>
</dbReference>
<keyword evidence="7" id="KW-0694">RNA-binding</keyword>
<keyword evidence="7" id="KW-0699">rRNA-binding</keyword>
<dbReference type="eggNOG" id="COG0199">
    <property type="taxonomic scope" value="Bacteria"/>
</dbReference>
<comment type="function">
    <text evidence="1 7">Binds 16S rRNA, required for the assembly of 30S particles and may also be responsible for determining the conformation of the 16S rRNA at the A site.</text>
</comment>
<dbReference type="PANTHER" id="PTHR19836">
    <property type="entry name" value="30S RIBOSOMAL PROTEIN S14"/>
    <property type="match status" value="1"/>
</dbReference>
<protein>
    <recommendedName>
        <fullName evidence="5 7">Small ribosomal subunit protein uS14</fullName>
    </recommendedName>
</protein>
<evidence type="ECO:0000256" key="4">
    <source>
        <dbReference type="ARBA" id="ARBA00023274"/>
    </source>
</evidence>
<dbReference type="PANTHER" id="PTHR19836:SF19">
    <property type="entry name" value="SMALL RIBOSOMAL SUBUNIT PROTEIN US14M"/>
    <property type="match status" value="1"/>
</dbReference>
<dbReference type="GO" id="GO:0015935">
    <property type="term" value="C:small ribosomal subunit"/>
    <property type="evidence" value="ECO:0007669"/>
    <property type="project" value="TreeGrafter"/>
</dbReference>
<evidence type="ECO:0000313" key="10">
    <source>
        <dbReference type="Proteomes" id="UP000033220"/>
    </source>
</evidence>
<dbReference type="Pfam" id="PF00253">
    <property type="entry name" value="Ribosomal_S14"/>
    <property type="match status" value="1"/>
</dbReference>
<dbReference type="GO" id="GO:0006412">
    <property type="term" value="P:translation"/>
    <property type="evidence" value="ECO:0007669"/>
    <property type="project" value="UniProtKB-UniRule"/>
</dbReference>
<keyword evidence="10" id="KW-1185">Reference proteome</keyword>
<sequence length="101" mass="11564">MAKISAVQRNKKRERMATRDAAKRAALKKQIKDRALEPEDRFEAVLKLAQLPRNGAKVRIHNRCELSGRPHGVYRKFKLGRVMLRDLASQGQIPGMVKSSW</sequence>
<evidence type="ECO:0000256" key="2">
    <source>
        <dbReference type="ARBA" id="ARBA00009083"/>
    </source>
</evidence>
<evidence type="ECO:0000256" key="1">
    <source>
        <dbReference type="ARBA" id="ARBA00003686"/>
    </source>
</evidence>
<dbReference type="EMBL" id="HE663493">
    <property type="protein sequence ID" value="CCG07861.1"/>
    <property type="molecule type" value="Genomic_DNA"/>
</dbReference>
<dbReference type="RefSeq" id="WP_014414500.1">
    <property type="nucleotide sequence ID" value="NC_017059.1"/>
</dbReference>
<dbReference type="GO" id="GO:0019843">
    <property type="term" value="F:rRNA binding"/>
    <property type="evidence" value="ECO:0007669"/>
    <property type="project" value="UniProtKB-UniRule"/>
</dbReference>
<dbReference type="InterPro" id="IPR001209">
    <property type="entry name" value="Ribosomal_uS14"/>
</dbReference>
<dbReference type="STRING" id="1150469.RSPPHO_01235"/>
<evidence type="ECO:0000313" key="9">
    <source>
        <dbReference type="EMBL" id="CCG07861.1"/>
    </source>
</evidence>
<feature type="region of interest" description="Disordered" evidence="8">
    <location>
        <begin position="1"/>
        <end position="25"/>
    </location>
</feature>
<dbReference type="PATRIC" id="fig|1150469.3.peg.1394"/>
<evidence type="ECO:0000256" key="6">
    <source>
        <dbReference type="ARBA" id="ARBA00047110"/>
    </source>
</evidence>
<dbReference type="SUPFAM" id="SSF57716">
    <property type="entry name" value="Glucocorticoid receptor-like (DNA-binding domain)"/>
    <property type="match status" value="1"/>
</dbReference>
<dbReference type="AlphaFoldDB" id="H6SSI2"/>
<keyword evidence="4 7" id="KW-0687">Ribonucleoprotein</keyword>
<dbReference type="Proteomes" id="UP000033220">
    <property type="component" value="Chromosome DSM 122"/>
</dbReference>
<organism evidence="9 10">
    <name type="scientific">Pararhodospirillum photometricum DSM 122</name>
    <dbReference type="NCBI Taxonomy" id="1150469"/>
    <lineage>
        <taxon>Bacteria</taxon>
        <taxon>Pseudomonadati</taxon>
        <taxon>Pseudomonadota</taxon>
        <taxon>Alphaproteobacteria</taxon>
        <taxon>Rhodospirillales</taxon>
        <taxon>Rhodospirillaceae</taxon>
        <taxon>Pararhodospirillum</taxon>
    </lineage>
</organism>
<dbReference type="Gene3D" id="1.10.287.1480">
    <property type="match status" value="1"/>
</dbReference>
<comment type="similarity">
    <text evidence="2 7">Belongs to the universal ribosomal protein uS14 family.</text>
</comment>
<gene>
    <name evidence="7 9" type="primary">rpsN</name>
    <name evidence="9" type="ORF">RSPPHO_01235</name>
</gene>
<accession>H6SSI2</accession>
<name>H6SSI2_PARPM</name>
<evidence type="ECO:0000256" key="3">
    <source>
        <dbReference type="ARBA" id="ARBA00022980"/>
    </source>
</evidence>
<dbReference type="GO" id="GO:0003735">
    <property type="term" value="F:structural constituent of ribosome"/>
    <property type="evidence" value="ECO:0007669"/>
    <property type="project" value="InterPro"/>
</dbReference>
<dbReference type="FunFam" id="1.10.287.1480:FF:000001">
    <property type="entry name" value="30S ribosomal protein S14"/>
    <property type="match status" value="1"/>
</dbReference>
<proteinExistence type="inferred from homology"/>
<dbReference type="NCBIfam" id="NF006477">
    <property type="entry name" value="PRK08881.1"/>
    <property type="match status" value="1"/>
</dbReference>
<evidence type="ECO:0000256" key="5">
    <source>
        <dbReference type="ARBA" id="ARBA00035167"/>
    </source>
</evidence>
<evidence type="ECO:0000256" key="7">
    <source>
        <dbReference type="HAMAP-Rule" id="MF_00537"/>
    </source>
</evidence>
<reference evidence="9 10" key="1">
    <citation type="submission" date="2012-02" db="EMBL/GenBank/DDBJ databases">
        <title>Shotgun genome sequence of Phaeospirillum photometricum DSM 122.</title>
        <authorList>
            <person name="Duquesne K."/>
            <person name="Sturgis J."/>
        </authorList>
    </citation>
    <scope>NUCLEOTIDE SEQUENCE [LARGE SCALE GENOMIC DNA]</scope>
    <source>
        <strain evidence="10">DSM122</strain>
    </source>
</reference>
<dbReference type="HAMAP" id="MF_00537">
    <property type="entry name" value="Ribosomal_uS14_1"/>
    <property type="match status" value="1"/>
</dbReference>
<keyword evidence="3 7" id="KW-0689">Ribosomal protein</keyword>
<dbReference type="KEGG" id="rpm:RSPPHO_01235"/>
<dbReference type="InterPro" id="IPR023036">
    <property type="entry name" value="Ribosomal_uS14_bac/plastid"/>
</dbReference>
<dbReference type="HOGENOM" id="CLU_139869_0_1_5"/>